<feature type="domain" description="SpoVT-AbrB" evidence="2">
    <location>
        <begin position="1"/>
        <end position="45"/>
    </location>
</feature>
<evidence type="ECO:0000313" key="4">
    <source>
        <dbReference type="Proteomes" id="UP000196027"/>
    </source>
</evidence>
<dbReference type="PROSITE" id="PS51740">
    <property type="entry name" value="SPOVT_ABRB"/>
    <property type="match status" value="1"/>
</dbReference>
<protein>
    <recommendedName>
        <fullName evidence="2">SpoVT-AbrB domain-containing protein</fullName>
    </recommendedName>
</protein>
<proteinExistence type="predicted"/>
<dbReference type="KEGG" id="ome:OLMES_4460"/>
<dbReference type="Gene3D" id="2.10.260.10">
    <property type="match status" value="1"/>
</dbReference>
<dbReference type="SUPFAM" id="SSF89447">
    <property type="entry name" value="AbrB/MazE/MraZ-like"/>
    <property type="match status" value="1"/>
</dbReference>
<dbReference type="AlphaFoldDB" id="A0A1Y0IF77"/>
<organism evidence="3 4">
    <name type="scientific">Oleiphilus messinensis</name>
    <dbReference type="NCBI Taxonomy" id="141451"/>
    <lineage>
        <taxon>Bacteria</taxon>
        <taxon>Pseudomonadati</taxon>
        <taxon>Pseudomonadota</taxon>
        <taxon>Gammaproteobacteria</taxon>
        <taxon>Oceanospirillales</taxon>
        <taxon>Oleiphilaceae</taxon>
        <taxon>Oleiphilus</taxon>
    </lineage>
</organism>
<dbReference type="RefSeq" id="WP_087463230.1">
    <property type="nucleotide sequence ID" value="NZ_CP021425.1"/>
</dbReference>
<evidence type="ECO:0000256" key="1">
    <source>
        <dbReference type="PROSITE-ProRule" id="PRU01076"/>
    </source>
</evidence>
<dbReference type="InterPro" id="IPR037914">
    <property type="entry name" value="SpoVT-AbrB_sf"/>
</dbReference>
<accession>A0A1Y0IF77</accession>
<keyword evidence="1" id="KW-0238">DNA-binding</keyword>
<evidence type="ECO:0000313" key="3">
    <source>
        <dbReference type="EMBL" id="ARU58456.1"/>
    </source>
</evidence>
<reference evidence="3 4" key="1">
    <citation type="submission" date="2017-05" db="EMBL/GenBank/DDBJ databases">
        <title>Genomic insights into alkan degradation activity of Oleiphilus messinensis.</title>
        <authorList>
            <person name="Kozyavkin S.A."/>
            <person name="Slesarev A.I."/>
            <person name="Golyshin P.N."/>
            <person name="Korzhenkov A."/>
            <person name="Golyshina O.N."/>
            <person name="Toshchakov S.V."/>
        </authorList>
    </citation>
    <scope>NUCLEOTIDE SEQUENCE [LARGE SCALE GENOMIC DNA]</scope>
    <source>
        <strain evidence="3 4">ME102</strain>
    </source>
</reference>
<name>A0A1Y0IF77_9GAMM</name>
<sequence>MSSVTVKGQTTIPKEIRDFLQITPGKTNVEFVIVGDKVELVNKDQCNPFAAVRGITKGRLTAGEILELTRG</sequence>
<keyword evidence="4" id="KW-1185">Reference proteome</keyword>
<dbReference type="Proteomes" id="UP000196027">
    <property type="component" value="Chromosome"/>
</dbReference>
<dbReference type="GO" id="GO:0003677">
    <property type="term" value="F:DNA binding"/>
    <property type="evidence" value="ECO:0007669"/>
    <property type="project" value="UniProtKB-UniRule"/>
</dbReference>
<dbReference type="SMART" id="SM00966">
    <property type="entry name" value="SpoVT_AbrB"/>
    <property type="match status" value="1"/>
</dbReference>
<dbReference type="EMBL" id="CP021425">
    <property type="protein sequence ID" value="ARU58456.1"/>
    <property type="molecule type" value="Genomic_DNA"/>
</dbReference>
<dbReference type="NCBIfam" id="TIGR01439">
    <property type="entry name" value="lp_hng_hel_AbrB"/>
    <property type="match status" value="1"/>
</dbReference>
<gene>
    <name evidence="3" type="ORF">OLMES_4460</name>
</gene>
<dbReference type="InterPro" id="IPR007159">
    <property type="entry name" value="SpoVT-AbrB_dom"/>
</dbReference>
<dbReference type="OrthoDB" id="9809003at2"/>
<evidence type="ECO:0000259" key="2">
    <source>
        <dbReference type="PROSITE" id="PS51740"/>
    </source>
</evidence>